<dbReference type="GO" id="GO:0005829">
    <property type="term" value="C:cytosol"/>
    <property type="evidence" value="ECO:0007669"/>
    <property type="project" value="TreeGrafter"/>
</dbReference>
<dbReference type="GO" id="GO:0005634">
    <property type="term" value="C:nucleus"/>
    <property type="evidence" value="ECO:0007669"/>
    <property type="project" value="TreeGrafter"/>
</dbReference>
<dbReference type="Gene3D" id="3.30.200.20">
    <property type="entry name" value="Phosphorylase Kinase, domain 1"/>
    <property type="match status" value="1"/>
</dbReference>
<reference evidence="12" key="1">
    <citation type="submission" date="2021-02" db="EMBL/GenBank/DDBJ databases">
        <authorList>
            <person name="Nowell W R."/>
        </authorList>
    </citation>
    <scope>NUCLEOTIDE SEQUENCE</scope>
    <source>
        <strain evidence="12">Ploen Becks lab</strain>
    </source>
</reference>
<accession>A0A813U0M9</accession>
<evidence type="ECO:0000256" key="8">
    <source>
        <dbReference type="ARBA" id="ARBA00022840"/>
    </source>
</evidence>
<evidence type="ECO:0000256" key="6">
    <source>
        <dbReference type="ARBA" id="ARBA00022741"/>
    </source>
</evidence>
<sequence length="247" mass="28546">MDTNANLANLSNLAILKDFKLIKQGAEAKIYTGKYENKPSIIKERFKKTYRHADLDRSITNRRTKMEVKLLKKATSLGVNCPQVYRVEQNNGIIFMELIENSITCRDYIFNLVKSSLQKEELDSKLKNLSIQIGKLIGKLHESHIVHGDLTTSNILIQNYENDNEYKIYMIDFGLSFQTNQTSQYEDKAVDLYVLERALLSTHSQQAVLIFDNILTGYEIECKSAFKQLKERLDLVRLRGRKRSMIG</sequence>
<evidence type="ECO:0000256" key="2">
    <source>
        <dbReference type="ARBA" id="ARBA00012513"/>
    </source>
</evidence>
<comment type="catalytic activity">
    <reaction evidence="10">
        <text>L-seryl-[protein] + ATP = O-phospho-L-seryl-[protein] + ADP + H(+)</text>
        <dbReference type="Rhea" id="RHEA:17989"/>
        <dbReference type="Rhea" id="RHEA-COMP:9863"/>
        <dbReference type="Rhea" id="RHEA-COMP:11604"/>
        <dbReference type="ChEBI" id="CHEBI:15378"/>
        <dbReference type="ChEBI" id="CHEBI:29999"/>
        <dbReference type="ChEBI" id="CHEBI:30616"/>
        <dbReference type="ChEBI" id="CHEBI:83421"/>
        <dbReference type="ChEBI" id="CHEBI:456216"/>
        <dbReference type="EC" id="2.7.11.1"/>
    </reaction>
</comment>
<keyword evidence="6" id="KW-0547">Nucleotide-binding</keyword>
<dbReference type="Proteomes" id="UP000663879">
    <property type="component" value="Unassembled WGS sequence"/>
</dbReference>
<evidence type="ECO:0000313" key="13">
    <source>
        <dbReference type="Proteomes" id="UP000663879"/>
    </source>
</evidence>
<keyword evidence="7" id="KW-0418">Kinase</keyword>
<dbReference type="GO" id="GO:0008033">
    <property type="term" value="P:tRNA processing"/>
    <property type="evidence" value="ECO:0007669"/>
    <property type="project" value="UniProtKB-KW"/>
</dbReference>
<dbReference type="SMART" id="SM00220">
    <property type="entry name" value="S_TKc"/>
    <property type="match status" value="1"/>
</dbReference>
<protein>
    <recommendedName>
        <fullName evidence="2">non-specific serine/threonine protein kinase</fullName>
        <ecNumber evidence="2">2.7.11.1</ecNumber>
    </recommendedName>
</protein>
<dbReference type="FunFam" id="3.30.200.20:FF:000201">
    <property type="entry name" value="TP53-regulating kinase isoform X1"/>
    <property type="match status" value="1"/>
</dbReference>
<dbReference type="EMBL" id="CAJNOC010000963">
    <property type="protein sequence ID" value="CAF0822035.1"/>
    <property type="molecule type" value="Genomic_DNA"/>
</dbReference>
<dbReference type="Pfam" id="PF01163">
    <property type="entry name" value="RIO1"/>
    <property type="match status" value="1"/>
</dbReference>
<gene>
    <name evidence="12" type="ORF">OXX778_LOCUS7518</name>
</gene>
<keyword evidence="3" id="KW-0723">Serine/threonine-protein kinase</keyword>
<dbReference type="InterPro" id="IPR008266">
    <property type="entry name" value="Tyr_kinase_AS"/>
</dbReference>
<organism evidence="12 13">
    <name type="scientific">Brachionus calyciflorus</name>
    <dbReference type="NCBI Taxonomy" id="104777"/>
    <lineage>
        <taxon>Eukaryota</taxon>
        <taxon>Metazoa</taxon>
        <taxon>Spiralia</taxon>
        <taxon>Gnathifera</taxon>
        <taxon>Rotifera</taxon>
        <taxon>Eurotatoria</taxon>
        <taxon>Monogononta</taxon>
        <taxon>Pseudotrocha</taxon>
        <taxon>Ploima</taxon>
        <taxon>Brachionidae</taxon>
        <taxon>Brachionus</taxon>
    </lineage>
</organism>
<dbReference type="PANTHER" id="PTHR12209">
    <property type="entry name" value="NON-SPECIFIC SERINE/THREONINE PROTEIN KINASE"/>
    <property type="match status" value="1"/>
</dbReference>
<dbReference type="AlphaFoldDB" id="A0A813U0M9"/>
<dbReference type="InterPro" id="IPR022495">
    <property type="entry name" value="Bud32"/>
</dbReference>
<dbReference type="GO" id="GO:0005524">
    <property type="term" value="F:ATP binding"/>
    <property type="evidence" value="ECO:0007669"/>
    <property type="project" value="UniProtKB-KW"/>
</dbReference>
<dbReference type="GO" id="GO:0000408">
    <property type="term" value="C:EKC/KEOPS complex"/>
    <property type="evidence" value="ECO:0007669"/>
    <property type="project" value="TreeGrafter"/>
</dbReference>
<evidence type="ECO:0000313" key="12">
    <source>
        <dbReference type="EMBL" id="CAF0822035.1"/>
    </source>
</evidence>
<evidence type="ECO:0000256" key="4">
    <source>
        <dbReference type="ARBA" id="ARBA00022679"/>
    </source>
</evidence>
<evidence type="ECO:0000256" key="5">
    <source>
        <dbReference type="ARBA" id="ARBA00022694"/>
    </source>
</evidence>
<dbReference type="GO" id="GO:0004674">
    <property type="term" value="F:protein serine/threonine kinase activity"/>
    <property type="evidence" value="ECO:0007669"/>
    <property type="project" value="UniProtKB-KW"/>
</dbReference>
<dbReference type="PROSITE" id="PS00109">
    <property type="entry name" value="PROTEIN_KINASE_TYR"/>
    <property type="match status" value="1"/>
</dbReference>
<comment type="catalytic activity">
    <reaction evidence="9">
        <text>L-threonyl-[protein] + ATP = O-phospho-L-threonyl-[protein] + ADP + H(+)</text>
        <dbReference type="Rhea" id="RHEA:46608"/>
        <dbReference type="Rhea" id="RHEA-COMP:11060"/>
        <dbReference type="Rhea" id="RHEA-COMP:11605"/>
        <dbReference type="ChEBI" id="CHEBI:15378"/>
        <dbReference type="ChEBI" id="CHEBI:30013"/>
        <dbReference type="ChEBI" id="CHEBI:30616"/>
        <dbReference type="ChEBI" id="CHEBI:61977"/>
        <dbReference type="ChEBI" id="CHEBI:456216"/>
        <dbReference type="EC" id="2.7.11.1"/>
    </reaction>
</comment>
<evidence type="ECO:0000256" key="10">
    <source>
        <dbReference type="ARBA" id="ARBA00048679"/>
    </source>
</evidence>
<keyword evidence="5" id="KW-0819">tRNA processing</keyword>
<evidence type="ECO:0000256" key="1">
    <source>
        <dbReference type="ARBA" id="ARBA00010630"/>
    </source>
</evidence>
<keyword evidence="8" id="KW-0067">ATP-binding</keyword>
<dbReference type="SUPFAM" id="SSF56112">
    <property type="entry name" value="Protein kinase-like (PK-like)"/>
    <property type="match status" value="1"/>
</dbReference>
<proteinExistence type="inferred from homology"/>
<dbReference type="PANTHER" id="PTHR12209:SF0">
    <property type="entry name" value="EKC_KEOPS COMPLEX SUBUNIT TP53RK"/>
    <property type="match status" value="1"/>
</dbReference>
<comment type="similarity">
    <text evidence="1">Belongs to the protein kinase superfamily. BUD32 family.</text>
</comment>
<evidence type="ECO:0000256" key="9">
    <source>
        <dbReference type="ARBA" id="ARBA00047899"/>
    </source>
</evidence>
<dbReference type="InterPro" id="IPR018934">
    <property type="entry name" value="RIO_dom"/>
</dbReference>
<dbReference type="OrthoDB" id="3399at2759"/>
<evidence type="ECO:0000256" key="3">
    <source>
        <dbReference type="ARBA" id="ARBA00022527"/>
    </source>
</evidence>
<evidence type="ECO:0000256" key="7">
    <source>
        <dbReference type="ARBA" id="ARBA00022777"/>
    </source>
</evidence>
<dbReference type="NCBIfam" id="TIGR03724">
    <property type="entry name" value="arch_bud32"/>
    <property type="match status" value="1"/>
</dbReference>
<dbReference type="EC" id="2.7.11.1" evidence="2"/>
<name>A0A813U0M9_9BILA</name>
<dbReference type="InterPro" id="IPR011009">
    <property type="entry name" value="Kinase-like_dom_sf"/>
</dbReference>
<keyword evidence="13" id="KW-1185">Reference proteome</keyword>
<comment type="caution">
    <text evidence="12">The sequence shown here is derived from an EMBL/GenBank/DDBJ whole genome shotgun (WGS) entry which is preliminary data.</text>
</comment>
<evidence type="ECO:0000259" key="11">
    <source>
        <dbReference type="PROSITE" id="PS50011"/>
    </source>
</evidence>
<keyword evidence="4" id="KW-0808">Transferase</keyword>
<dbReference type="PROSITE" id="PS50011">
    <property type="entry name" value="PROTEIN_KINASE_DOM"/>
    <property type="match status" value="1"/>
</dbReference>
<dbReference type="GO" id="GO:0070525">
    <property type="term" value="P:tRNA threonylcarbamoyladenosine metabolic process"/>
    <property type="evidence" value="ECO:0007669"/>
    <property type="project" value="TreeGrafter"/>
</dbReference>
<dbReference type="InterPro" id="IPR000719">
    <property type="entry name" value="Prot_kinase_dom"/>
</dbReference>
<feature type="domain" description="Protein kinase" evidence="11">
    <location>
        <begin position="16"/>
        <end position="247"/>
    </location>
</feature>
<dbReference type="Gene3D" id="1.10.510.10">
    <property type="entry name" value="Transferase(Phosphotransferase) domain 1"/>
    <property type="match status" value="1"/>
</dbReference>